<gene>
    <name evidence="2" type="ORF">HPP92_025984</name>
</gene>
<evidence type="ECO:0000313" key="3">
    <source>
        <dbReference type="Proteomes" id="UP000636800"/>
    </source>
</evidence>
<keyword evidence="3" id="KW-1185">Reference proteome</keyword>
<dbReference type="AlphaFoldDB" id="A0A835PGC8"/>
<reference evidence="2 3" key="1">
    <citation type="journal article" date="2020" name="Nat. Food">
        <title>A phased Vanilla planifolia genome enables genetic improvement of flavour and production.</title>
        <authorList>
            <person name="Hasing T."/>
            <person name="Tang H."/>
            <person name="Brym M."/>
            <person name="Khazi F."/>
            <person name="Huang T."/>
            <person name="Chambers A.H."/>
        </authorList>
    </citation>
    <scope>NUCLEOTIDE SEQUENCE [LARGE SCALE GENOMIC DNA]</scope>
    <source>
        <tissue evidence="2">Leaf</tissue>
    </source>
</reference>
<dbReference type="Proteomes" id="UP000636800">
    <property type="component" value="Unassembled WGS sequence"/>
</dbReference>
<sequence>MRRHTAEGGIGQSNSHTLEQDGEIQRWREKKESRSTYEGQSDRRRGMEDTKDQMKTVQQVILLRRRSLGKLRRRYQRGQATGELFFVLDSPESAAVISAKDTGELFFFVDRLESVVCVFCA</sequence>
<proteinExistence type="predicted"/>
<feature type="region of interest" description="Disordered" evidence="1">
    <location>
        <begin position="1"/>
        <end position="53"/>
    </location>
</feature>
<dbReference type="EMBL" id="JADCNL010000014">
    <property type="protein sequence ID" value="KAG0453320.1"/>
    <property type="molecule type" value="Genomic_DNA"/>
</dbReference>
<comment type="caution">
    <text evidence="2">The sequence shown here is derived from an EMBL/GenBank/DDBJ whole genome shotgun (WGS) entry which is preliminary data.</text>
</comment>
<accession>A0A835PGC8</accession>
<feature type="compositionally biased region" description="Basic and acidic residues" evidence="1">
    <location>
        <begin position="23"/>
        <end position="53"/>
    </location>
</feature>
<evidence type="ECO:0000313" key="2">
    <source>
        <dbReference type="EMBL" id="KAG0453320.1"/>
    </source>
</evidence>
<evidence type="ECO:0000256" key="1">
    <source>
        <dbReference type="SAM" id="MobiDB-lite"/>
    </source>
</evidence>
<protein>
    <submittedName>
        <fullName evidence="2">Uncharacterized protein</fullName>
    </submittedName>
</protein>
<name>A0A835PGC8_VANPL</name>
<organism evidence="2 3">
    <name type="scientific">Vanilla planifolia</name>
    <name type="common">Vanilla</name>
    <dbReference type="NCBI Taxonomy" id="51239"/>
    <lineage>
        <taxon>Eukaryota</taxon>
        <taxon>Viridiplantae</taxon>
        <taxon>Streptophyta</taxon>
        <taxon>Embryophyta</taxon>
        <taxon>Tracheophyta</taxon>
        <taxon>Spermatophyta</taxon>
        <taxon>Magnoliopsida</taxon>
        <taxon>Liliopsida</taxon>
        <taxon>Asparagales</taxon>
        <taxon>Orchidaceae</taxon>
        <taxon>Vanilloideae</taxon>
        <taxon>Vanilleae</taxon>
        <taxon>Vanilla</taxon>
    </lineage>
</organism>